<protein>
    <submittedName>
        <fullName evidence="1">Uncharacterized protein</fullName>
    </submittedName>
</protein>
<name>A0A7S0I7K1_MICPS</name>
<accession>A0A7S0I7K1</accession>
<sequence length="595" mass="68247">MKELSQQGILVKDLYVSKMLNKDFEYTMFYDLATCTGDTPARGKIACTYTQAGLRGDQYSYFSACSVGNKRKYMGYSEPQVQPEKSSMLGANIELTAFDRKVYAGPVGRIHPSRAREEGTDGTEGFNHAKALELHRLVEDKLLSPEKAGRYGLPPLAQVPHFDLCWGYALPVVHALLWGVCKKFWLALIDEDSKNKNTDHYMPKKLRDEIQARAKFVKCPHDTGRPYLDIVKYKKTWKMENWLHFAETYCLAFHDILADWKPWIFNAWFHLRCTIMHCLSSYGWYENFTPERFHHVSFKAQEHLREFAKLCQINKLEDVLTLNLRLISAHLAQSEQYLGPLRNVHEFPLERAVQAYGKVGDASVRHPEKYIANRYLLENACNRLIAEGVRDIYSELENGNRITTHENRDDSSGELKCLGSGKPTIIEQASQLWSQVLSTSAADLTILKFTRASIRNEEVHSIGNTGRESRHSYSVCVKDPSHEPTMCRACAESQRRVCQECAKNANPVDYCASIYGNVLGFYKIAGTDTRLLEIECYDIVTDDKDRKLGYERVDMAQKTTILMPLETFRHKLQFFQPPHMENTAIVMNQWSLGKT</sequence>
<gene>
    <name evidence="1" type="ORF">MCOM1403_LOCUS789</name>
</gene>
<organism evidence="1">
    <name type="scientific">Micromonas pusilla</name>
    <name type="common">Picoplanktonic green alga</name>
    <name type="synonym">Chromulina pusilla</name>
    <dbReference type="NCBI Taxonomy" id="38833"/>
    <lineage>
        <taxon>Eukaryota</taxon>
        <taxon>Viridiplantae</taxon>
        <taxon>Chlorophyta</taxon>
        <taxon>Mamiellophyceae</taxon>
        <taxon>Mamiellales</taxon>
        <taxon>Mamiellaceae</taxon>
        <taxon>Micromonas</taxon>
    </lineage>
</organism>
<evidence type="ECO:0000313" key="1">
    <source>
        <dbReference type="EMBL" id="CAD8513364.1"/>
    </source>
</evidence>
<dbReference type="EMBL" id="HBEQ01000996">
    <property type="protein sequence ID" value="CAD8513364.1"/>
    <property type="molecule type" value="Transcribed_RNA"/>
</dbReference>
<reference evidence="1" key="1">
    <citation type="submission" date="2021-01" db="EMBL/GenBank/DDBJ databases">
        <authorList>
            <person name="Corre E."/>
            <person name="Pelletier E."/>
            <person name="Niang G."/>
            <person name="Scheremetjew M."/>
            <person name="Finn R."/>
            <person name="Kale V."/>
            <person name="Holt S."/>
            <person name="Cochrane G."/>
            <person name="Meng A."/>
            <person name="Brown T."/>
            <person name="Cohen L."/>
        </authorList>
    </citation>
    <scope>NUCLEOTIDE SEQUENCE</scope>
    <source>
        <strain evidence="1">CCMP1723</strain>
    </source>
</reference>
<proteinExistence type="predicted"/>
<dbReference type="AlphaFoldDB" id="A0A7S0I7K1"/>